<evidence type="ECO:0000256" key="1">
    <source>
        <dbReference type="ARBA" id="ARBA00022969"/>
    </source>
</evidence>
<comment type="induction">
    <text evidence="2">Expressed only in the forespore compartment of sporulating cells.</text>
</comment>
<sequence length="79" mass="9163">MVNINLRQAILLRVYGKSEEELQQIIHDSIDYKEEALPGLGVLFEMIWKECDESTRQQLISHLHKHLANIPIDSTTSFD</sequence>
<evidence type="ECO:0000313" key="3">
    <source>
        <dbReference type="EMBL" id="MFD2114502.1"/>
    </source>
</evidence>
<dbReference type="NCBIfam" id="TIGR03092">
    <property type="entry name" value="SASP_sspI"/>
    <property type="match status" value="1"/>
</dbReference>
<comment type="subcellular location">
    <subcellularLocation>
        <location evidence="2">Spore core</location>
    </subcellularLocation>
</comment>
<keyword evidence="4" id="KW-1185">Reference proteome</keyword>
<dbReference type="Proteomes" id="UP001597362">
    <property type="component" value="Unassembled WGS sequence"/>
</dbReference>
<dbReference type="EMBL" id="JBHUHO010000005">
    <property type="protein sequence ID" value="MFD2114502.1"/>
    <property type="molecule type" value="Genomic_DNA"/>
</dbReference>
<dbReference type="RefSeq" id="WP_377769492.1">
    <property type="nucleotide sequence ID" value="NZ_JBHUHO010000005.1"/>
</dbReference>
<dbReference type="InterPro" id="IPR017525">
    <property type="entry name" value="SspI"/>
</dbReference>
<reference evidence="4" key="1">
    <citation type="journal article" date="2019" name="Int. J. Syst. Evol. Microbiol.">
        <title>The Global Catalogue of Microorganisms (GCM) 10K type strain sequencing project: providing services to taxonomists for standard genome sequencing and annotation.</title>
        <authorList>
            <consortium name="The Broad Institute Genomics Platform"/>
            <consortium name="The Broad Institute Genome Sequencing Center for Infectious Disease"/>
            <person name="Wu L."/>
            <person name="Ma J."/>
        </authorList>
    </citation>
    <scope>NUCLEOTIDE SEQUENCE [LARGE SCALE GENOMIC DNA]</scope>
    <source>
        <strain evidence="4">GH52</strain>
    </source>
</reference>
<evidence type="ECO:0000313" key="4">
    <source>
        <dbReference type="Proteomes" id="UP001597362"/>
    </source>
</evidence>
<organism evidence="3 4">
    <name type="scientific">Paenibacillus yanchengensis</name>
    <dbReference type="NCBI Taxonomy" id="2035833"/>
    <lineage>
        <taxon>Bacteria</taxon>
        <taxon>Bacillati</taxon>
        <taxon>Bacillota</taxon>
        <taxon>Bacilli</taxon>
        <taxon>Bacillales</taxon>
        <taxon>Paenibacillaceae</taxon>
        <taxon>Paenibacillus</taxon>
    </lineage>
</organism>
<dbReference type="HAMAP" id="MF_00669">
    <property type="entry name" value="SspI"/>
    <property type="match status" value="1"/>
</dbReference>
<comment type="caution">
    <text evidence="3">The sequence shown here is derived from an EMBL/GenBank/DDBJ whole genome shotgun (WGS) entry which is preliminary data.</text>
</comment>
<name>A0ABW4YFM6_9BACL</name>
<protein>
    <recommendedName>
        <fullName evidence="2">Small, acid-soluble spore protein I</fullName>
        <shortName evidence="2">SASP I</shortName>
    </recommendedName>
</protein>
<comment type="similarity">
    <text evidence="2">Belongs to the SspI family.</text>
</comment>
<evidence type="ECO:0000256" key="2">
    <source>
        <dbReference type="HAMAP-Rule" id="MF_00669"/>
    </source>
</evidence>
<keyword evidence="1 2" id="KW-0749">Sporulation</keyword>
<proteinExistence type="evidence at transcript level"/>
<gene>
    <name evidence="2 3" type="primary">sspI</name>
    <name evidence="3" type="ORF">ACFSJH_01865</name>
</gene>
<accession>A0ABW4YFM6</accession>
<dbReference type="Pfam" id="PF14098">
    <property type="entry name" value="SSPI"/>
    <property type="match status" value="1"/>
</dbReference>